<evidence type="ECO:0000256" key="1">
    <source>
        <dbReference type="SAM" id="MobiDB-lite"/>
    </source>
</evidence>
<name>A0A2X0MA57_9BASI</name>
<keyword evidence="3" id="KW-1185">Reference proteome</keyword>
<accession>A0A2X0MA57</accession>
<feature type="compositionally biased region" description="Basic and acidic residues" evidence="1">
    <location>
        <begin position="191"/>
        <end position="204"/>
    </location>
</feature>
<sequence>MQSLLPKMKVPKLPSFLKRKNTSTSQRAREPSTPLLITSHSPFNQPESRINTTQTTNNRFTESPKRSRSDEGASPTSTTRSLRSTSTSSTSSYHELSESFTSLHLHREIPIEDNPNPFLSPRPNILDTTRHPVRSEGCNISQIVKAPFVEPAMDGRDRLRGMRLMVGEAKVKEGEAKRMLKQSREAVKGLKKDLKKVAREEKIEKKKQKKADKTKAKGKGKGMP</sequence>
<feature type="region of interest" description="Disordered" evidence="1">
    <location>
        <begin position="191"/>
        <end position="224"/>
    </location>
</feature>
<feature type="compositionally biased region" description="Low complexity" evidence="1">
    <location>
        <begin position="74"/>
        <end position="94"/>
    </location>
</feature>
<gene>
    <name evidence="2" type="ORF">BZ3500_MVSOF-1268-A1-R1_CHR1-3G02453</name>
</gene>
<proteinExistence type="predicted"/>
<protein>
    <submittedName>
        <fullName evidence="2">BZ3500_MvSof-1268-A1-R1_Chr1-3g02453 protein</fullName>
    </submittedName>
</protein>
<feature type="compositionally biased region" description="Polar residues" evidence="1">
    <location>
        <begin position="35"/>
        <end position="61"/>
    </location>
</feature>
<dbReference type="AlphaFoldDB" id="A0A2X0MA57"/>
<dbReference type="OrthoDB" id="2538148at2759"/>
<feature type="region of interest" description="Disordered" evidence="1">
    <location>
        <begin position="1"/>
        <end position="95"/>
    </location>
</feature>
<feature type="compositionally biased region" description="Basic residues" evidence="1">
    <location>
        <begin position="205"/>
        <end position="224"/>
    </location>
</feature>
<reference evidence="3" key="1">
    <citation type="submission" date="2016-10" db="EMBL/GenBank/DDBJ databases">
        <authorList>
            <person name="Jeantristanb JTB J.-T."/>
            <person name="Ricardo R."/>
        </authorList>
    </citation>
    <scope>NUCLEOTIDE SEQUENCE [LARGE SCALE GENOMIC DNA]</scope>
</reference>
<organism evidence="2 3">
    <name type="scientific">Microbotryum saponariae</name>
    <dbReference type="NCBI Taxonomy" id="289078"/>
    <lineage>
        <taxon>Eukaryota</taxon>
        <taxon>Fungi</taxon>
        <taxon>Dikarya</taxon>
        <taxon>Basidiomycota</taxon>
        <taxon>Pucciniomycotina</taxon>
        <taxon>Microbotryomycetes</taxon>
        <taxon>Microbotryales</taxon>
        <taxon>Microbotryaceae</taxon>
        <taxon>Microbotryum</taxon>
    </lineage>
</organism>
<evidence type="ECO:0000313" key="3">
    <source>
        <dbReference type="Proteomes" id="UP000249723"/>
    </source>
</evidence>
<dbReference type="EMBL" id="FMWP01000014">
    <property type="protein sequence ID" value="SCZ90990.1"/>
    <property type="molecule type" value="Genomic_DNA"/>
</dbReference>
<feature type="compositionally biased region" description="Basic and acidic residues" evidence="1">
    <location>
        <begin position="62"/>
        <end position="71"/>
    </location>
</feature>
<dbReference type="Proteomes" id="UP000249723">
    <property type="component" value="Unassembled WGS sequence"/>
</dbReference>
<evidence type="ECO:0000313" key="2">
    <source>
        <dbReference type="EMBL" id="SCZ90990.1"/>
    </source>
</evidence>